<feature type="region of interest" description="Disordered" evidence="1">
    <location>
        <begin position="105"/>
        <end position="198"/>
    </location>
</feature>
<feature type="compositionally biased region" description="Low complexity" evidence="1">
    <location>
        <begin position="241"/>
        <end position="251"/>
    </location>
</feature>
<reference evidence="2 3" key="1">
    <citation type="submission" date="2020-11" db="EMBL/GenBank/DDBJ databases">
        <title>Kefir isolates.</title>
        <authorList>
            <person name="Marcisauskas S."/>
            <person name="Kim Y."/>
            <person name="Blasche S."/>
        </authorList>
    </citation>
    <scope>NUCLEOTIDE SEQUENCE [LARGE SCALE GENOMIC DNA]</scope>
    <source>
        <strain evidence="2 3">OG2</strain>
    </source>
</reference>
<feature type="region of interest" description="Disordered" evidence="1">
    <location>
        <begin position="222"/>
        <end position="251"/>
    </location>
</feature>
<feature type="compositionally biased region" description="Polar residues" evidence="1">
    <location>
        <begin position="168"/>
        <end position="182"/>
    </location>
</feature>
<accession>A0A9P7B387</accession>
<proteinExistence type="predicted"/>
<dbReference type="EMBL" id="PUHR01000277">
    <property type="protein sequence ID" value="KAG0655879.1"/>
    <property type="molecule type" value="Genomic_DNA"/>
</dbReference>
<name>A0A9P7B387_MAUEX</name>
<dbReference type="AlphaFoldDB" id="A0A9P7B387"/>
<organism evidence="2 3">
    <name type="scientific">Maudiozyma exigua</name>
    <name type="common">Yeast</name>
    <name type="synonym">Kazachstania exigua</name>
    <dbReference type="NCBI Taxonomy" id="34358"/>
    <lineage>
        <taxon>Eukaryota</taxon>
        <taxon>Fungi</taxon>
        <taxon>Dikarya</taxon>
        <taxon>Ascomycota</taxon>
        <taxon>Saccharomycotina</taxon>
        <taxon>Saccharomycetes</taxon>
        <taxon>Saccharomycetales</taxon>
        <taxon>Saccharomycetaceae</taxon>
        <taxon>Maudiozyma</taxon>
    </lineage>
</organism>
<evidence type="ECO:0000313" key="2">
    <source>
        <dbReference type="EMBL" id="KAG0655879.1"/>
    </source>
</evidence>
<feature type="compositionally biased region" description="Low complexity" evidence="1">
    <location>
        <begin position="105"/>
        <end position="167"/>
    </location>
</feature>
<sequence>MFTSMTLPSGQVVTDFTGYIYLSYDGFECGVGNSTSSILSEWTGTYATTYSTDIVSNEGTGVPIGGIPYTEVETIYYILTPAAISSSSSTIESSSEILTSSSSLSEYSSDTFSSSSSSSEESPYNSSAPPSSSSEELSSVQTSRTSSEISSTLVSSDSVESSEGKTSLSNIVTSSENDISGMSDSSSQDKDTSTTGLSETSLSKNLDISTDVASSVSTVSIGFTNSSTTDHSESRSTDFASTTSTQPSSSIIKSKENTEFNNDDSILTSTYTDIFGLTRTITLKYGDHNIVESGTTITNHNEASKTNQNAGIPKESHSIMTLVGQNGDSYTIVQIQSGGTSTSASVNIQPAPNVATRYTVGLLISVISLTFQLFFI</sequence>
<evidence type="ECO:0000313" key="3">
    <source>
        <dbReference type="Proteomes" id="UP000750334"/>
    </source>
</evidence>
<gene>
    <name evidence="2" type="ORF">C6P45_002830</name>
</gene>
<dbReference type="Proteomes" id="UP000750334">
    <property type="component" value="Unassembled WGS sequence"/>
</dbReference>
<comment type="caution">
    <text evidence="2">The sequence shown here is derived from an EMBL/GenBank/DDBJ whole genome shotgun (WGS) entry which is preliminary data.</text>
</comment>
<keyword evidence="3" id="KW-1185">Reference proteome</keyword>
<protein>
    <submittedName>
        <fullName evidence="2">Uncharacterized protein</fullName>
    </submittedName>
</protein>
<evidence type="ECO:0000256" key="1">
    <source>
        <dbReference type="SAM" id="MobiDB-lite"/>
    </source>
</evidence>